<evidence type="ECO:0000313" key="1">
    <source>
        <dbReference type="EMBL" id="KAF6135823.1"/>
    </source>
</evidence>
<evidence type="ECO:0000313" key="2">
    <source>
        <dbReference type="Proteomes" id="UP000541444"/>
    </source>
</evidence>
<keyword evidence="2" id="KW-1185">Reference proteome</keyword>
<comment type="caution">
    <text evidence="1">The sequence shown here is derived from an EMBL/GenBank/DDBJ whole genome shotgun (WGS) entry which is preliminary data.</text>
</comment>
<dbReference type="EMBL" id="JACGCM010002776">
    <property type="protein sequence ID" value="KAF6135823.1"/>
    <property type="molecule type" value="Genomic_DNA"/>
</dbReference>
<organism evidence="1 2">
    <name type="scientific">Kingdonia uniflora</name>
    <dbReference type="NCBI Taxonomy" id="39325"/>
    <lineage>
        <taxon>Eukaryota</taxon>
        <taxon>Viridiplantae</taxon>
        <taxon>Streptophyta</taxon>
        <taxon>Embryophyta</taxon>
        <taxon>Tracheophyta</taxon>
        <taxon>Spermatophyta</taxon>
        <taxon>Magnoliopsida</taxon>
        <taxon>Ranunculales</taxon>
        <taxon>Circaeasteraceae</taxon>
        <taxon>Kingdonia</taxon>
    </lineage>
</organism>
<reference evidence="1 2" key="1">
    <citation type="journal article" date="2020" name="IScience">
        <title>Genome Sequencing of the Endangered Kingdonia uniflora (Circaeasteraceae, Ranunculales) Reveals Potential Mechanisms of Evolutionary Specialization.</title>
        <authorList>
            <person name="Sun Y."/>
            <person name="Deng T."/>
            <person name="Zhang A."/>
            <person name="Moore M.J."/>
            <person name="Landis J.B."/>
            <person name="Lin N."/>
            <person name="Zhang H."/>
            <person name="Zhang X."/>
            <person name="Huang J."/>
            <person name="Zhang X."/>
            <person name="Sun H."/>
            <person name="Wang H."/>
        </authorList>
    </citation>
    <scope>NUCLEOTIDE SEQUENCE [LARGE SCALE GENOMIC DNA]</scope>
    <source>
        <strain evidence="1">TB1705</strain>
        <tissue evidence="1">Leaf</tissue>
    </source>
</reference>
<dbReference type="Proteomes" id="UP000541444">
    <property type="component" value="Unassembled WGS sequence"/>
</dbReference>
<gene>
    <name evidence="1" type="ORF">GIB67_028142</name>
</gene>
<dbReference type="PANTHER" id="PTHR33566">
    <property type="entry name" value="EN/SPM-LIKE TRANSPOSON-RELATED"/>
    <property type="match status" value="1"/>
</dbReference>
<dbReference type="OrthoDB" id="1639189at2759"/>
<dbReference type="PANTHER" id="PTHR33566:SF6">
    <property type="entry name" value="PROTEIN DEFECTIVE IN MERISTEM SILENCING 3"/>
    <property type="match status" value="1"/>
</dbReference>
<sequence length="69" mass="7600">MWWAFVTTLGKVGGENLCRLFSQYIGLDTMMEIVFNTLKGAKALKACNKEGRINRSTGLYMPGHQSGGT</sequence>
<name>A0A7J7KZP6_9MAGN</name>
<dbReference type="AlphaFoldDB" id="A0A7J7KZP6"/>
<proteinExistence type="predicted"/>
<protein>
    <submittedName>
        <fullName evidence="1">Uncharacterized protein</fullName>
    </submittedName>
</protein>
<accession>A0A7J7KZP6</accession>